<keyword evidence="1" id="KW-0808">Transferase</keyword>
<dbReference type="RefSeq" id="WP_182042481.1">
    <property type="nucleotide sequence ID" value="NZ_JACDZE010000001.1"/>
</dbReference>
<dbReference type="GO" id="GO:0016301">
    <property type="term" value="F:kinase activity"/>
    <property type="evidence" value="ECO:0007669"/>
    <property type="project" value="UniProtKB-KW"/>
</dbReference>
<keyword evidence="1" id="KW-0418">Kinase</keyword>
<dbReference type="PANTHER" id="PTHR30605:SF0">
    <property type="entry name" value="ANHYDRO-N-ACETYLMURAMIC ACID KINASE"/>
    <property type="match status" value="1"/>
</dbReference>
<keyword evidence="2" id="KW-1185">Reference proteome</keyword>
<comment type="caution">
    <text evidence="1">The sequence shown here is derived from an EMBL/GenBank/DDBJ whole genome shotgun (WGS) entry which is preliminary data.</text>
</comment>
<dbReference type="GO" id="GO:0005524">
    <property type="term" value="F:ATP binding"/>
    <property type="evidence" value="ECO:0007669"/>
    <property type="project" value="InterPro"/>
</dbReference>
<organism evidence="1 2">
    <name type="scientific">Moheibacter lacus</name>
    <dbReference type="NCBI Taxonomy" id="2745851"/>
    <lineage>
        <taxon>Bacteria</taxon>
        <taxon>Pseudomonadati</taxon>
        <taxon>Bacteroidota</taxon>
        <taxon>Flavobacteriia</taxon>
        <taxon>Flavobacteriales</taxon>
        <taxon>Weeksellaceae</taxon>
        <taxon>Moheibacter</taxon>
    </lineage>
</organism>
<evidence type="ECO:0000313" key="1">
    <source>
        <dbReference type="EMBL" id="MBA5628902.1"/>
    </source>
</evidence>
<dbReference type="PANTHER" id="PTHR30605">
    <property type="entry name" value="ANHYDRO-N-ACETYLMURAMIC ACID KINASE"/>
    <property type="match status" value="1"/>
</dbReference>
<dbReference type="Pfam" id="PF03702">
    <property type="entry name" value="AnmK"/>
    <property type="match status" value="1"/>
</dbReference>
<dbReference type="SUPFAM" id="SSF53067">
    <property type="entry name" value="Actin-like ATPase domain"/>
    <property type="match status" value="1"/>
</dbReference>
<protein>
    <submittedName>
        <fullName evidence="1">Anhydro-N-acetylmuramic acid kinase</fullName>
        <ecNumber evidence="1">2.7.1.170</ecNumber>
    </submittedName>
</protein>
<sequence>MKTFFAIGLMSGTSLDGLDICYVKFPFPDVEKFEILKAETIPYDENWRLKLKNAIHLSAEELTQLDFDYGIYLGQITNEFIQNHQIQSLDFIASHGHTVFHNPNENYTLQIGKGQGIFAETGVKTIFDFRSQDVLLGGQGAPLVPIGDRFLFKEFDACLNLGGFSNISFERNSIRIAFDICPVNIVLNQLAEQIGKPYDKNGEIARSGKIDLNLLEELNQLEYYQKPAPKSLGIEWCNEKIYPIIGKHPLKTENIISTFTEHIAEQIAVVLNQNSIRNVFITGGGAYHVFLMERLQTKTDCQIILPEKQIIDYKEALIFAFMGLLRLENKINVLASVTGARKDHISGMVIS</sequence>
<dbReference type="EC" id="2.7.1.170" evidence="1"/>
<dbReference type="InterPro" id="IPR005338">
    <property type="entry name" value="Anhydro_N_Ac-Mur_kinase"/>
</dbReference>
<dbReference type="NCBIfam" id="NF007144">
    <property type="entry name" value="PRK09585.2-3"/>
    <property type="match status" value="1"/>
</dbReference>
<gene>
    <name evidence="1" type="ORF">HU137_03850</name>
</gene>
<dbReference type="AlphaFoldDB" id="A0A838ZR98"/>
<proteinExistence type="predicted"/>
<dbReference type="InterPro" id="IPR043129">
    <property type="entry name" value="ATPase_NBD"/>
</dbReference>
<name>A0A838ZR98_9FLAO</name>
<dbReference type="GO" id="GO:0006040">
    <property type="term" value="P:amino sugar metabolic process"/>
    <property type="evidence" value="ECO:0007669"/>
    <property type="project" value="InterPro"/>
</dbReference>
<dbReference type="Gene3D" id="3.30.420.40">
    <property type="match status" value="2"/>
</dbReference>
<accession>A0A838ZR98</accession>
<dbReference type="EMBL" id="JACDZE010000001">
    <property type="protein sequence ID" value="MBA5628902.1"/>
    <property type="molecule type" value="Genomic_DNA"/>
</dbReference>
<evidence type="ECO:0000313" key="2">
    <source>
        <dbReference type="Proteomes" id="UP000552241"/>
    </source>
</evidence>
<dbReference type="GO" id="GO:0009254">
    <property type="term" value="P:peptidoglycan turnover"/>
    <property type="evidence" value="ECO:0007669"/>
    <property type="project" value="InterPro"/>
</dbReference>
<dbReference type="GO" id="GO:0016773">
    <property type="term" value="F:phosphotransferase activity, alcohol group as acceptor"/>
    <property type="evidence" value="ECO:0007669"/>
    <property type="project" value="InterPro"/>
</dbReference>
<reference evidence="1 2" key="1">
    <citation type="submission" date="2020-07" db="EMBL/GenBank/DDBJ databases">
        <title>Moheibacter lacus sp. nov., a member of the family Flavobacteriaceae isolated from freshwater lake sediment.</title>
        <authorList>
            <person name="Liu Y."/>
        </authorList>
    </citation>
    <scope>NUCLEOTIDE SEQUENCE [LARGE SCALE GENOMIC DNA]</scope>
    <source>
        <strain evidence="1 2">BDHS18</strain>
    </source>
</reference>
<dbReference type="Proteomes" id="UP000552241">
    <property type="component" value="Unassembled WGS sequence"/>
</dbReference>